<comment type="cofactor">
    <cofactor evidence="1">
        <name>Mg(2+)</name>
        <dbReference type="ChEBI" id="CHEBI:18420"/>
    </cofactor>
</comment>
<dbReference type="Proteomes" id="UP000014361">
    <property type="component" value="Chromosome"/>
</dbReference>
<evidence type="ECO:0000313" key="11">
    <source>
        <dbReference type="EMBL" id="AGM23641.1"/>
    </source>
</evidence>
<keyword evidence="6 11" id="KW-0378">Hydrolase</keyword>
<dbReference type="KEGG" id="fus:HMPREF0409_00538"/>
<dbReference type="EC" id="3.1.3.3" evidence="3"/>
<dbReference type="InterPro" id="IPR050582">
    <property type="entry name" value="HAD-like_SerB"/>
</dbReference>
<evidence type="ECO:0000256" key="6">
    <source>
        <dbReference type="ARBA" id="ARBA00022801"/>
    </source>
</evidence>
<dbReference type="PANTHER" id="PTHR43344">
    <property type="entry name" value="PHOSPHOSERINE PHOSPHATASE"/>
    <property type="match status" value="1"/>
</dbReference>
<comment type="catalytic activity">
    <reaction evidence="10">
        <text>O-phospho-D-serine + H2O = D-serine + phosphate</text>
        <dbReference type="Rhea" id="RHEA:24873"/>
        <dbReference type="ChEBI" id="CHEBI:15377"/>
        <dbReference type="ChEBI" id="CHEBI:35247"/>
        <dbReference type="ChEBI" id="CHEBI:43474"/>
        <dbReference type="ChEBI" id="CHEBI:58680"/>
        <dbReference type="EC" id="3.1.3.3"/>
    </reaction>
</comment>
<comment type="catalytic activity">
    <reaction evidence="9">
        <text>O-phospho-L-serine + H2O = L-serine + phosphate</text>
        <dbReference type="Rhea" id="RHEA:21208"/>
        <dbReference type="ChEBI" id="CHEBI:15377"/>
        <dbReference type="ChEBI" id="CHEBI:33384"/>
        <dbReference type="ChEBI" id="CHEBI:43474"/>
        <dbReference type="ChEBI" id="CHEBI:57524"/>
        <dbReference type="EC" id="3.1.3.3"/>
    </reaction>
</comment>
<keyword evidence="5" id="KW-0479">Metal-binding</keyword>
<evidence type="ECO:0000256" key="7">
    <source>
        <dbReference type="ARBA" id="ARBA00022842"/>
    </source>
</evidence>
<dbReference type="PATRIC" id="fig|469607.3.peg.1199"/>
<accession>R9RA00</accession>
<evidence type="ECO:0000256" key="3">
    <source>
        <dbReference type="ARBA" id="ARBA00012640"/>
    </source>
</evidence>
<dbReference type="Gene3D" id="3.40.50.1000">
    <property type="entry name" value="HAD superfamily/HAD-like"/>
    <property type="match status" value="1"/>
</dbReference>
<evidence type="ECO:0000256" key="5">
    <source>
        <dbReference type="ARBA" id="ARBA00022723"/>
    </source>
</evidence>
<sequence length="259" mass="30451">MLKFKGKKYLVGENEIMIAAFFDVDGTIYRNALLIEHFKKLIKYELFDDIQYRLKVEEAYNLWDTRKGNYDDYLLDLTKLYVVAIKDLPVKYNDFISDQVLLLKGNRVYTYTREMIEWHKKMKHKVFFISGSPSFLVSRMAEKMGVDDFCGSVYEIDEKTQTFSGKIIKPMWDSIHKQEAIENFIKRYNIDLSKSYAYGDTNGDFSMLSLVGNPRAINPSKELITRIKNDKNLSSKTQIIIERKNVIYKLNSDVELIEF</sequence>
<keyword evidence="8" id="KW-0718">Serine biosynthesis</keyword>
<dbReference type="GO" id="GO:0005737">
    <property type="term" value="C:cytoplasm"/>
    <property type="evidence" value="ECO:0007669"/>
    <property type="project" value="TreeGrafter"/>
</dbReference>
<evidence type="ECO:0000256" key="8">
    <source>
        <dbReference type="ARBA" id="ARBA00023299"/>
    </source>
</evidence>
<dbReference type="InterPro" id="IPR006385">
    <property type="entry name" value="HAD_hydro_SerB1"/>
</dbReference>
<dbReference type="NCBIfam" id="TIGR01488">
    <property type="entry name" value="HAD-SF-IB"/>
    <property type="match status" value="1"/>
</dbReference>
<evidence type="ECO:0000256" key="1">
    <source>
        <dbReference type="ARBA" id="ARBA00001946"/>
    </source>
</evidence>
<protein>
    <recommendedName>
        <fullName evidence="3">phosphoserine phosphatase</fullName>
        <ecNumber evidence="3">3.1.3.3</ecNumber>
    </recommendedName>
</protein>
<organism evidence="11 12">
    <name type="scientific">Fusobacterium animalis 4_8</name>
    <dbReference type="NCBI Taxonomy" id="469607"/>
    <lineage>
        <taxon>Bacteria</taxon>
        <taxon>Fusobacteriati</taxon>
        <taxon>Fusobacteriota</taxon>
        <taxon>Fusobacteriia</taxon>
        <taxon>Fusobacteriales</taxon>
        <taxon>Fusobacteriaceae</taxon>
        <taxon>Fusobacterium</taxon>
    </lineage>
</organism>
<dbReference type="InterPro" id="IPR023214">
    <property type="entry name" value="HAD_sf"/>
</dbReference>
<name>R9RA00_9FUSO</name>
<dbReference type="GO" id="GO:0000287">
    <property type="term" value="F:magnesium ion binding"/>
    <property type="evidence" value="ECO:0007669"/>
    <property type="project" value="TreeGrafter"/>
</dbReference>
<dbReference type="Gene3D" id="1.20.1440.100">
    <property type="entry name" value="SG protein - dephosphorylation function"/>
    <property type="match status" value="1"/>
</dbReference>
<dbReference type="GO" id="GO:0006564">
    <property type="term" value="P:L-serine biosynthetic process"/>
    <property type="evidence" value="ECO:0007669"/>
    <property type="project" value="UniProtKB-KW"/>
</dbReference>
<dbReference type="AlphaFoldDB" id="R9RA00"/>
<keyword evidence="4" id="KW-0028">Amino-acid biosynthesis</keyword>
<evidence type="ECO:0000256" key="10">
    <source>
        <dbReference type="ARBA" id="ARBA00048523"/>
    </source>
</evidence>
<dbReference type="NCBIfam" id="TIGR01490">
    <property type="entry name" value="HAD-SF-IB-hyp1"/>
    <property type="match status" value="1"/>
</dbReference>
<dbReference type="HOGENOM" id="CLU_052657_1_2_0"/>
<keyword evidence="7" id="KW-0460">Magnesium</keyword>
<dbReference type="EMBL" id="CP003723">
    <property type="protein sequence ID" value="AGM23641.1"/>
    <property type="molecule type" value="Genomic_DNA"/>
</dbReference>
<evidence type="ECO:0000256" key="2">
    <source>
        <dbReference type="ARBA" id="ARBA00005135"/>
    </source>
</evidence>
<evidence type="ECO:0000256" key="4">
    <source>
        <dbReference type="ARBA" id="ARBA00022605"/>
    </source>
</evidence>
<proteinExistence type="predicted"/>
<reference evidence="11 12" key="1">
    <citation type="submission" date="2012-07" db="EMBL/GenBank/DDBJ databases">
        <title>The Genome Sequence of Fusobacterium sp. 4_8.</title>
        <authorList>
            <consortium name="The Broad Institute Genome Sequencing Platform"/>
            <person name="Earl A."/>
            <person name="Ward D."/>
            <person name="Feldgarden M."/>
            <person name="Gevers D."/>
            <person name="Sibley C.D."/>
            <person name="White A.P."/>
            <person name="Crowley S."/>
            <person name="Surette M."/>
            <person name="Strauss J.C."/>
            <person name="Ambrose C.E."/>
            <person name="Allen-Vercoe E."/>
            <person name="Walker B."/>
            <person name="Young S.K."/>
            <person name="Zeng Q."/>
            <person name="Gargeya S."/>
            <person name="Fitzgerald M."/>
            <person name="Haas B."/>
            <person name="Abouelleil A."/>
            <person name="Alvarado L."/>
            <person name="Arachchi H.M."/>
            <person name="Berlin A.M."/>
            <person name="Chapman S.B."/>
            <person name="Goldberg J."/>
            <person name="Griggs A."/>
            <person name="Gujja S."/>
            <person name="Hansen M."/>
            <person name="Howarth C."/>
            <person name="Imamovic A."/>
            <person name="Larimer J."/>
            <person name="McCowen C."/>
            <person name="Montmayeur A."/>
            <person name="Murphy C."/>
            <person name="Neiman D."/>
            <person name="Pearson M."/>
            <person name="Priest M."/>
            <person name="Roberts A."/>
            <person name="Saif S."/>
            <person name="Shea T."/>
            <person name="Sisk P."/>
            <person name="Sykes S."/>
            <person name="Wortman J."/>
            <person name="Nusbaum C."/>
            <person name="Birren B."/>
        </authorList>
    </citation>
    <scope>NUCLEOTIDE SEQUENCE [LARGE SCALE GENOMIC DNA]</scope>
    <source>
        <strain evidence="11 12">4_8</strain>
    </source>
</reference>
<dbReference type="CDD" id="cd02612">
    <property type="entry name" value="HAD_PGPPase"/>
    <property type="match status" value="1"/>
</dbReference>
<dbReference type="SUPFAM" id="SSF56784">
    <property type="entry name" value="HAD-like"/>
    <property type="match status" value="1"/>
</dbReference>
<evidence type="ECO:0000313" key="12">
    <source>
        <dbReference type="Proteomes" id="UP000014361"/>
    </source>
</evidence>
<dbReference type="InterPro" id="IPR036412">
    <property type="entry name" value="HAD-like_sf"/>
</dbReference>
<gene>
    <name evidence="11" type="ORF">HMPREF0409_00538</name>
</gene>
<evidence type="ECO:0000256" key="9">
    <source>
        <dbReference type="ARBA" id="ARBA00048138"/>
    </source>
</evidence>
<comment type="pathway">
    <text evidence="2">Amino-acid biosynthesis; L-serine biosynthesis; L-serine from 3-phospho-D-glycerate: step 3/3.</text>
</comment>
<dbReference type="Pfam" id="PF12710">
    <property type="entry name" value="HAD"/>
    <property type="match status" value="1"/>
</dbReference>
<dbReference type="GO" id="GO:0036424">
    <property type="term" value="F:L-phosphoserine phosphatase activity"/>
    <property type="evidence" value="ECO:0007669"/>
    <property type="project" value="TreeGrafter"/>
</dbReference>
<dbReference type="PANTHER" id="PTHR43344:SF2">
    <property type="entry name" value="PHOSPHOSERINE PHOSPHATASE"/>
    <property type="match status" value="1"/>
</dbReference>